<accession>A0ABY9SDC6</accession>
<dbReference type="EMBL" id="CP133838">
    <property type="protein sequence ID" value="WMY75494.1"/>
    <property type="molecule type" value="Genomic_DNA"/>
</dbReference>
<dbReference type="InterPro" id="IPR017853">
    <property type="entry name" value="GH"/>
</dbReference>
<sequence length="553" mass="62445">MWETRALELNNQELWNWHQACQFVDYACAHNFNTVVIGQTDLLGKLVTPAGYTPAQHNDRISVHQRGCCVYLNRLAQYCKARGLRFYLQAKEIGFPADLLLQQPQLFDGHGGLRFDADFWSQYLADKLALVCKQIPAIDGLLLAISNTDSLVPIAAPDWKANVAQQKKSASTALYRCCFNAAAQVMKRHHKQLVLRLFPASIDGVEPVLDAIAGLPADVAVSIKLTPERFWPEFPNNPALLAVSDREVWVEVDAAGEEVCWGNLPFIRADEIQGRLLWCQASNPAIKGVLCKASWEGIDNHSVIGTLSEFNLFCCARFLKSDALSESTSQLLKRWLMECWQWQADEQQLQILKVLFEQAHQVIYSAIYARHHVFHRHSLLPESYGQVVWSLYGQLNRNHWLPGSADDIVFDNQDAAGASRKLSLIAAEKDIAWQGAENVQRQAFEFAQNADFPPALAQRWQTEWQGLFLYCRAFIHAQKAFFTLHYAREVENNWSLREVCQANIQALYGTAHEMEDFCGKWSDIPPAMHVMFDAGRARALAGSLSKELAKLTG</sequence>
<gene>
    <name evidence="1" type="ORF">RHD99_05920</name>
</gene>
<organism evidence="1 2">
    <name type="scientific">Buttiauxella selenatireducens</name>
    <dbReference type="NCBI Taxonomy" id="3073902"/>
    <lineage>
        <taxon>Bacteria</taxon>
        <taxon>Pseudomonadati</taxon>
        <taxon>Pseudomonadota</taxon>
        <taxon>Gammaproteobacteria</taxon>
        <taxon>Enterobacterales</taxon>
        <taxon>Enterobacteriaceae</taxon>
        <taxon>Buttiauxella</taxon>
    </lineage>
</organism>
<keyword evidence="2" id="KW-1185">Reference proteome</keyword>
<evidence type="ECO:0000313" key="1">
    <source>
        <dbReference type="EMBL" id="WMY75494.1"/>
    </source>
</evidence>
<dbReference type="Proteomes" id="UP001246690">
    <property type="component" value="Chromosome"/>
</dbReference>
<name>A0ABY9SDC6_9ENTR</name>
<dbReference type="SUPFAM" id="SSF51445">
    <property type="entry name" value="(Trans)glycosidases"/>
    <property type="match status" value="1"/>
</dbReference>
<dbReference type="RefSeq" id="WP_309877913.1">
    <property type="nucleotide sequence ID" value="NZ_CP133838.1"/>
</dbReference>
<proteinExistence type="predicted"/>
<evidence type="ECO:0000313" key="2">
    <source>
        <dbReference type="Proteomes" id="UP001246690"/>
    </source>
</evidence>
<reference evidence="1 2" key="1">
    <citation type="submission" date="2023-09" db="EMBL/GenBank/DDBJ databases">
        <title>Buttiauxella selenatireducens sp. nov., isolated from the rhizosphere of Cardamine hupingshanesis.</title>
        <authorList>
            <person name="Zhang S."/>
            <person name="Xu Z."/>
            <person name="Wang H."/>
            <person name="Guo Y."/>
        </authorList>
    </citation>
    <scope>NUCLEOTIDE SEQUENCE [LARGE SCALE GENOMIC DNA]</scope>
    <source>
        <strain evidence="1 2">R73</strain>
    </source>
</reference>
<protein>
    <submittedName>
        <fullName evidence="1">Uncharacterized protein</fullName>
    </submittedName>
</protein>